<dbReference type="Gene3D" id="3.30.870.10">
    <property type="entry name" value="Endonuclease Chain A"/>
    <property type="match status" value="2"/>
</dbReference>
<protein>
    <recommendedName>
        <fullName evidence="3">PLD phosphodiesterase domain-containing protein</fullName>
    </recommendedName>
</protein>
<dbReference type="PROSITE" id="PS50035">
    <property type="entry name" value="PLD"/>
    <property type="match status" value="2"/>
</dbReference>
<feature type="domain" description="PLD phosphodiesterase" evidence="3">
    <location>
        <begin position="285"/>
        <end position="312"/>
    </location>
</feature>
<dbReference type="Proteomes" id="UP000178155">
    <property type="component" value="Unassembled WGS sequence"/>
</dbReference>
<sequence length="406" mass="44711">MRKEKLIKTIIAAAAIIVATILWPHYQAQIPRTEGEISQAILAEIAQVPVTAPLKLIIQPNDGHGILKDAIANAATSLDLVIYELEDREIEQDLVDAHNRGINVRVILQNVSVFGNHPNQEAYDFLKKTGVNVMWARKYFALTHQKTLIVDNQWAIIMTYNLDDQYYATSRDFGLINHDLVDVAAIAAAFESDWNGSQIAAENGRDLVWSPGSAPTLLALIDSAGKTLDIYALEMEDDRIEEALKRVAQRGVTVRVMMTYATNWKKPLTELVESGVNVRTFAASADIFIHAKVIITDNKVAYVGSENFSQQSLDRNRELGMLVSRGDIIASLNKTFNKDWEAARPYGNSPAKAGGNTPAGIIKKSKSGICHPPDSGSYNQTKNFTPYNTIDECLAAGGRLPANYGK</sequence>
<comment type="caution">
    <text evidence="4">The sequence shown here is derived from an EMBL/GenBank/DDBJ whole genome shotgun (WGS) entry which is preliminary data.</text>
</comment>
<dbReference type="EMBL" id="MGKW01000038">
    <property type="protein sequence ID" value="OGN33094.1"/>
    <property type="molecule type" value="Genomic_DNA"/>
</dbReference>
<dbReference type="InterPro" id="IPR051406">
    <property type="entry name" value="PLD_domain"/>
</dbReference>
<keyword evidence="2" id="KW-0812">Transmembrane</keyword>
<evidence type="ECO:0000256" key="2">
    <source>
        <dbReference type="SAM" id="Phobius"/>
    </source>
</evidence>
<gene>
    <name evidence="4" type="ORF">A3I39_02100</name>
</gene>
<proteinExistence type="predicted"/>
<dbReference type="SMART" id="SM00155">
    <property type="entry name" value="PLDc"/>
    <property type="match status" value="2"/>
</dbReference>
<dbReference type="CDD" id="cd09128">
    <property type="entry name" value="PLDc_unchar1_2"/>
    <property type="match status" value="1"/>
</dbReference>
<dbReference type="PANTHER" id="PTHR43856:SF2">
    <property type="entry name" value="PHOSPHOLIPASE D"/>
    <property type="match status" value="1"/>
</dbReference>
<name>A0A1F8H649_9BACT</name>
<evidence type="ECO:0000256" key="1">
    <source>
        <dbReference type="ARBA" id="ARBA00000798"/>
    </source>
</evidence>
<evidence type="ECO:0000313" key="4">
    <source>
        <dbReference type="EMBL" id="OGN33094.1"/>
    </source>
</evidence>
<dbReference type="PANTHER" id="PTHR43856">
    <property type="entry name" value="CARDIOLIPIN HYDROLASE"/>
    <property type="match status" value="1"/>
</dbReference>
<feature type="domain" description="PLD phosphodiesterase" evidence="3">
    <location>
        <begin position="139"/>
        <end position="166"/>
    </location>
</feature>
<feature type="transmembrane region" description="Helical" evidence="2">
    <location>
        <begin position="7"/>
        <end position="26"/>
    </location>
</feature>
<reference evidence="4 5" key="1">
    <citation type="journal article" date="2016" name="Nat. Commun.">
        <title>Thousands of microbial genomes shed light on interconnected biogeochemical processes in an aquifer system.</title>
        <authorList>
            <person name="Anantharaman K."/>
            <person name="Brown C.T."/>
            <person name="Hug L.A."/>
            <person name="Sharon I."/>
            <person name="Castelle C.J."/>
            <person name="Probst A.J."/>
            <person name="Thomas B.C."/>
            <person name="Singh A."/>
            <person name="Wilkins M.J."/>
            <person name="Karaoz U."/>
            <person name="Brodie E.L."/>
            <person name="Williams K.H."/>
            <person name="Hubbard S.S."/>
            <person name="Banfield J.F."/>
        </authorList>
    </citation>
    <scope>NUCLEOTIDE SEQUENCE [LARGE SCALE GENOMIC DNA]</scope>
</reference>
<accession>A0A1F8H649</accession>
<evidence type="ECO:0000313" key="5">
    <source>
        <dbReference type="Proteomes" id="UP000178155"/>
    </source>
</evidence>
<dbReference type="AlphaFoldDB" id="A0A1F8H649"/>
<dbReference type="GO" id="GO:0016891">
    <property type="term" value="F:RNA endonuclease activity producing 5'-phosphomonoesters, hydrolytic mechanism"/>
    <property type="evidence" value="ECO:0007669"/>
    <property type="project" value="TreeGrafter"/>
</dbReference>
<keyword evidence="2" id="KW-0472">Membrane</keyword>
<dbReference type="InterPro" id="IPR025202">
    <property type="entry name" value="PLD-like_dom"/>
</dbReference>
<dbReference type="GO" id="GO:0004630">
    <property type="term" value="F:phospholipase D activity"/>
    <property type="evidence" value="ECO:0007669"/>
    <property type="project" value="UniProtKB-EC"/>
</dbReference>
<comment type="catalytic activity">
    <reaction evidence="1">
        <text>a 1,2-diacyl-sn-glycero-3-phosphocholine + H2O = a 1,2-diacyl-sn-glycero-3-phosphate + choline + H(+)</text>
        <dbReference type="Rhea" id="RHEA:14445"/>
        <dbReference type="ChEBI" id="CHEBI:15354"/>
        <dbReference type="ChEBI" id="CHEBI:15377"/>
        <dbReference type="ChEBI" id="CHEBI:15378"/>
        <dbReference type="ChEBI" id="CHEBI:57643"/>
        <dbReference type="ChEBI" id="CHEBI:58608"/>
        <dbReference type="EC" id="3.1.4.4"/>
    </reaction>
</comment>
<dbReference type="GO" id="GO:0006793">
    <property type="term" value="P:phosphorus metabolic process"/>
    <property type="evidence" value="ECO:0007669"/>
    <property type="project" value="UniProtKB-ARBA"/>
</dbReference>
<evidence type="ECO:0000259" key="3">
    <source>
        <dbReference type="PROSITE" id="PS50035"/>
    </source>
</evidence>
<organism evidence="4 5">
    <name type="scientific">Candidatus Yanofskybacteria bacterium RIFCSPLOWO2_02_FULL_47_9b</name>
    <dbReference type="NCBI Taxonomy" id="1802708"/>
    <lineage>
        <taxon>Bacteria</taxon>
        <taxon>Candidatus Yanofskyibacteriota</taxon>
    </lineage>
</organism>
<dbReference type="Pfam" id="PF13091">
    <property type="entry name" value="PLDc_2"/>
    <property type="match status" value="2"/>
</dbReference>
<keyword evidence="2" id="KW-1133">Transmembrane helix</keyword>
<dbReference type="SUPFAM" id="SSF56024">
    <property type="entry name" value="Phospholipase D/nuclease"/>
    <property type="match status" value="2"/>
</dbReference>
<dbReference type="InterPro" id="IPR001736">
    <property type="entry name" value="PLipase_D/transphosphatidylase"/>
</dbReference>